<dbReference type="SUPFAM" id="SSF55874">
    <property type="entry name" value="ATPase domain of HSP90 chaperone/DNA topoisomerase II/histidine kinase"/>
    <property type="match status" value="1"/>
</dbReference>
<dbReference type="SMART" id="SM00388">
    <property type="entry name" value="HisKA"/>
    <property type="match status" value="1"/>
</dbReference>
<dbReference type="Gene3D" id="1.10.287.130">
    <property type="match status" value="1"/>
</dbReference>
<evidence type="ECO:0000256" key="6">
    <source>
        <dbReference type="ARBA" id="ARBA00022777"/>
    </source>
</evidence>
<name>A0A558BXH4_9BACT</name>
<dbReference type="PANTHER" id="PTHR45436:SF5">
    <property type="entry name" value="SENSOR HISTIDINE KINASE TRCS"/>
    <property type="match status" value="1"/>
</dbReference>
<keyword evidence="7 8" id="KW-1133">Transmembrane helix</keyword>
<feature type="domain" description="Histidine kinase" evidence="9">
    <location>
        <begin position="212"/>
        <end position="421"/>
    </location>
</feature>
<evidence type="ECO:0000256" key="4">
    <source>
        <dbReference type="ARBA" id="ARBA00022679"/>
    </source>
</evidence>
<dbReference type="GO" id="GO:0005886">
    <property type="term" value="C:plasma membrane"/>
    <property type="evidence" value="ECO:0007669"/>
    <property type="project" value="TreeGrafter"/>
</dbReference>
<dbReference type="PROSITE" id="PS50109">
    <property type="entry name" value="HIS_KIN"/>
    <property type="match status" value="1"/>
</dbReference>
<dbReference type="SMART" id="SM00387">
    <property type="entry name" value="HATPase_c"/>
    <property type="match status" value="1"/>
</dbReference>
<dbReference type="Pfam" id="PF02518">
    <property type="entry name" value="HATPase_c"/>
    <property type="match status" value="1"/>
</dbReference>
<dbReference type="InterPro" id="IPR003661">
    <property type="entry name" value="HisK_dim/P_dom"/>
</dbReference>
<evidence type="ECO:0000256" key="1">
    <source>
        <dbReference type="ARBA" id="ARBA00000085"/>
    </source>
</evidence>
<dbReference type="EC" id="2.7.13.3" evidence="2"/>
<dbReference type="InterPro" id="IPR036890">
    <property type="entry name" value="HATPase_C_sf"/>
</dbReference>
<reference evidence="10 11" key="1">
    <citation type="submission" date="2019-07" db="EMBL/GenBank/DDBJ databases">
        <title>Hymenobacter sp. straun FUR1 Genome sequencing and assembly.</title>
        <authorList>
            <person name="Chhetri G."/>
        </authorList>
    </citation>
    <scope>NUCLEOTIDE SEQUENCE [LARGE SCALE GENOMIC DNA]</scope>
    <source>
        <strain evidence="10 11">Fur1</strain>
    </source>
</reference>
<protein>
    <recommendedName>
        <fullName evidence="2">histidine kinase</fullName>
        <ecNumber evidence="2">2.7.13.3</ecNumber>
    </recommendedName>
</protein>
<keyword evidence="5 8" id="KW-0812">Transmembrane</keyword>
<organism evidence="10 11">
    <name type="scientific">Hymenobacter setariae</name>
    <dbReference type="NCBI Taxonomy" id="2594794"/>
    <lineage>
        <taxon>Bacteria</taxon>
        <taxon>Pseudomonadati</taxon>
        <taxon>Bacteroidota</taxon>
        <taxon>Cytophagia</taxon>
        <taxon>Cytophagales</taxon>
        <taxon>Hymenobacteraceae</taxon>
        <taxon>Hymenobacter</taxon>
    </lineage>
</organism>
<evidence type="ECO:0000256" key="2">
    <source>
        <dbReference type="ARBA" id="ARBA00012438"/>
    </source>
</evidence>
<evidence type="ECO:0000256" key="8">
    <source>
        <dbReference type="SAM" id="Phobius"/>
    </source>
</evidence>
<dbReference type="Proteomes" id="UP000317624">
    <property type="component" value="Unassembled WGS sequence"/>
</dbReference>
<accession>A0A558BXH4</accession>
<dbReference type="InterPro" id="IPR003594">
    <property type="entry name" value="HATPase_dom"/>
</dbReference>
<dbReference type="OrthoDB" id="9786919at2"/>
<feature type="transmembrane region" description="Helical" evidence="8">
    <location>
        <begin position="12"/>
        <end position="30"/>
    </location>
</feature>
<dbReference type="GO" id="GO:0000155">
    <property type="term" value="F:phosphorelay sensor kinase activity"/>
    <property type="evidence" value="ECO:0007669"/>
    <property type="project" value="InterPro"/>
</dbReference>
<proteinExistence type="predicted"/>
<keyword evidence="4" id="KW-0808">Transferase</keyword>
<keyword evidence="11" id="KW-1185">Reference proteome</keyword>
<keyword evidence="3" id="KW-0597">Phosphoprotein</keyword>
<dbReference type="EMBL" id="VMRJ01000002">
    <property type="protein sequence ID" value="TVT41201.1"/>
    <property type="molecule type" value="Genomic_DNA"/>
</dbReference>
<dbReference type="CDD" id="cd00082">
    <property type="entry name" value="HisKA"/>
    <property type="match status" value="1"/>
</dbReference>
<keyword evidence="6 10" id="KW-0418">Kinase</keyword>
<keyword evidence="8" id="KW-0472">Membrane</keyword>
<feature type="transmembrane region" description="Helical" evidence="8">
    <location>
        <begin position="123"/>
        <end position="145"/>
    </location>
</feature>
<dbReference type="InterPro" id="IPR036097">
    <property type="entry name" value="HisK_dim/P_sf"/>
</dbReference>
<dbReference type="Pfam" id="PF00512">
    <property type="entry name" value="HisKA"/>
    <property type="match status" value="1"/>
</dbReference>
<evidence type="ECO:0000256" key="5">
    <source>
        <dbReference type="ARBA" id="ARBA00022692"/>
    </source>
</evidence>
<dbReference type="AlphaFoldDB" id="A0A558BXH4"/>
<dbReference type="Gene3D" id="3.30.565.10">
    <property type="entry name" value="Histidine kinase-like ATPase, C-terminal domain"/>
    <property type="match status" value="1"/>
</dbReference>
<comment type="caution">
    <text evidence="10">The sequence shown here is derived from an EMBL/GenBank/DDBJ whole genome shotgun (WGS) entry which is preliminary data.</text>
</comment>
<evidence type="ECO:0000256" key="7">
    <source>
        <dbReference type="ARBA" id="ARBA00022989"/>
    </source>
</evidence>
<sequence length="422" mass="47104">MKLLAATNRYYLGLVAVLFALASGALYYGVNAALRHEVDEQLGLHKRQIAALVQAGQPLVSTPFADQFVVSARPRRLGLTDTILRDNNEHTWVPHRQLTFRLQAQGQPRWVTLRKSLVETNDLLAVVLGIMLAVLVVLMLSVLLLNRWLSVRLWRQFYHTLDALRRYDLQQHRPLALPRPRIEEFAELNLAVTHLSERLVADYENLREFTANAAHETQTPLAIMQAQLEQLLQVSALSENPTAAPLLADLYGATRRLSRLHQALGLLSKIENRQFAKAQPLDLAAVLDEKVDQLAPLLEARGLQLHRHLEQALVLAMHPGLADSLLHNLLYNAIKHNQPGGDITVRLSAEALEISNPGPAIEGDPSRFFERFRKHHAATESPGLGLSIVQQIGAYYGFAVTYCYAAAGQRHTLRVAFRPAAA</sequence>
<dbReference type="SUPFAM" id="SSF47384">
    <property type="entry name" value="Homodimeric domain of signal transducing histidine kinase"/>
    <property type="match status" value="1"/>
</dbReference>
<evidence type="ECO:0000313" key="11">
    <source>
        <dbReference type="Proteomes" id="UP000317624"/>
    </source>
</evidence>
<dbReference type="RefSeq" id="WP_144845851.1">
    <property type="nucleotide sequence ID" value="NZ_VMRJ01000002.1"/>
</dbReference>
<gene>
    <name evidence="10" type="ORF">FNT36_06990</name>
</gene>
<evidence type="ECO:0000313" key="10">
    <source>
        <dbReference type="EMBL" id="TVT41201.1"/>
    </source>
</evidence>
<evidence type="ECO:0000259" key="9">
    <source>
        <dbReference type="PROSITE" id="PS50109"/>
    </source>
</evidence>
<dbReference type="InterPro" id="IPR005467">
    <property type="entry name" value="His_kinase_dom"/>
</dbReference>
<dbReference type="InterPro" id="IPR050428">
    <property type="entry name" value="TCS_sensor_his_kinase"/>
</dbReference>
<comment type="catalytic activity">
    <reaction evidence="1">
        <text>ATP + protein L-histidine = ADP + protein N-phospho-L-histidine.</text>
        <dbReference type="EC" id="2.7.13.3"/>
    </reaction>
</comment>
<evidence type="ECO:0000256" key="3">
    <source>
        <dbReference type="ARBA" id="ARBA00022553"/>
    </source>
</evidence>
<dbReference type="PANTHER" id="PTHR45436">
    <property type="entry name" value="SENSOR HISTIDINE KINASE YKOH"/>
    <property type="match status" value="1"/>
</dbReference>